<keyword evidence="2" id="KW-0597">Phosphoprotein</keyword>
<dbReference type="SUPFAM" id="SSF47336">
    <property type="entry name" value="ACP-like"/>
    <property type="match status" value="1"/>
</dbReference>
<dbReference type="Proteomes" id="UP001409585">
    <property type="component" value="Unassembled WGS sequence"/>
</dbReference>
<dbReference type="Gene3D" id="3.30.300.30">
    <property type="match status" value="1"/>
</dbReference>
<dbReference type="RefSeq" id="WP_345426923.1">
    <property type="nucleotide sequence ID" value="NZ_AP031496.1"/>
</dbReference>
<dbReference type="InterPro" id="IPR045851">
    <property type="entry name" value="AMP-bd_C_sf"/>
</dbReference>
<keyword evidence="5" id="KW-1185">Reference proteome</keyword>
<dbReference type="SUPFAM" id="SSF56801">
    <property type="entry name" value="Acetyl-CoA synthetase-like"/>
    <property type="match status" value="1"/>
</dbReference>
<evidence type="ECO:0000313" key="4">
    <source>
        <dbReference type="EMBL" id="GAA4957005.1"/>
    </source>
</evidence>
<dbReference type="Pfam" id="PF00501">
    <property type="entry name" value="AMP-binding"/>
    <property type="match status" value="1"/>
</dbReference>
<dbReference type="GO" id="GO:0031177">
    <property type="term" value="F:phosphopantetheine binding"/>
    <property type="evidence" value="ECO:0007669"/>
    <property type="project" value="InterPro"/>
</dbReference>
<dbReference type="PANTHER" id="PTHR45527">
    <property type="entry name" value="NONRIBOSOMAL PEPTIDE SYNTHETASE"/>
    <property type="match status" value="1"/>
</dbReference>
<dbReference type="SMART" id="SM00823">
    <property type="entry name" value="PKS_PP"/>
    <property type="match status" value="1"/>
</dbReference>
<dbReference type="EMBL" id="BAABLX010000074">
    <property type="protein sequence ID" value="GAA4957005.1"/>
    <property type="molecule type" value="Genomic_DNA"/>
</dbReference>
<evidence type="ECO:0000313" key="5">
    <source>
        <dbReference type="Proteomes" id="UP001409585"/>
    </source>
</evidence>
<sequence length="900" mass="98904">MQNSLPHVVVAKHAARQPDAIAVQFNEEQLTYQQLHQQVAVLVQLFAEQGCSAGQRVAVLLPPSLQQPAVMLAIFSLAGVYFPLDREFPAERIASLVSRAEPTFVVCEESTRGQVPAGSKALVLGELKQELTGGTGQEPRDLPIVCADDPAYLFFTSGTTGEPKGVLGSYANLAFYLSSAVERFKMDAATVMAAVAKFTFSISFFELLCPLVAGGTLRVLPRSVALDPAAMAHELTRINMIHCGPTLMRRIVEPLLGAVAEGQAWPQGQHLKHVSMGGDLVPTDLLCGLLRLFPGAEVFVVYGCTEIACMGTAHRYYPDRPPTKTFVGTPFETVDLAVVDDELRPVLPGEKGEVCFGGPGVTLGYLNSPDLTDEKFLSVPGGRYYRTGDVGVCTEYGELRLLGRKDFQVKINGVRVELAEVDAQLRRMPLLAGVVTMSQSTEAGDKVIYAYLERDLTIERLAQVRQFLAQNIPSVMHPRAFVRVDTMPVNVNLKIDRNALPLPARDNLMLESNITPPQTQLQQQLLSICQSVLGLPVMGVDDNFFQLGVTSLASIDIARRIESELGVALPMNEFLLAPSVRALAERMQAKGQPEQGLVSLRQVAAGNQAEQQCGKARPLIVVHDGNGDLIPYYTLVKHLPDFINVYGVAPKSVGKVAISHLTIDELTDYYCELLESADTSNGVYLAGLCIGGFLAYCLAAKLQSRGVAVHNVFLFDSHYIDAKPLPYTTTASLNQLTQQMVQLAPVVRYSYLFSKVVSYSRYRIRRVWEAADRQFRLVSLKLGRRLNRLPQWRVATPDVDTVLRYAERQLRESEQRPLYAGAVTLFKATTKRDDLDALTDLAIDDTPYQYFFAGECLGWEKAQGGVQLTKIDVAAGHSTLLMEAYVEPIASEIARCMFRQ</sequence>
<dbReference type="InterPro" id="IPR020845">
    <property type="entry name" value="AMP-binding_CS"/>
</dbReference>
<accession>A0AAV3U8A0</accession>
<dbReference type="Pfam" id="PF00975">
    <property type="entry name" value="Thioesterase"/>
    <property type="match status" value="1"/>
</dbReference>
<dbReference type="CDD" id="cd05930">
    <property type="entry name" value="A_NRPS"/>
    <property type="match status" value="1"/>
</dbReference>
<gene>
    <name evidence="4" type="ORF">GCM10025791_41730</name>
</gene>
<dbReference type="InterPro" id="IPR009081">
    <property type="entry name" value="PP-bd_ACP"/>
</dbReference>
<dbReference type="GO" id="GO:0043041">
    <property type="term" value="P:amino acid activation for nonribosomal peptide biosynthetic process"/>
    <property type="evidence" value="ECO:0007669"/>
    <property type="project" value="TreeGrafter"/>
</dbReference>
<reference evidence="5" key="1">
    <citation type="journal article" date="2019" name="Int. J. Syst. Evol. Microbiol.">
        <title>The Global Catalogue of Microorganisms (GCM) 10K type strain sequencing project: providing services to taxonomists for standard genome sequencing and annotation.</title>
        <authorList>
            <consortium name="The Broad Institute Genomics Platform"/>
            <consortium name="The Broad Institute Genome Sequencing Center for Infectious Disease"/>
            <person name="Wu L."/>
            <person name="Ma J."/>
        </authorList>
    </citation>
    <scope>NUCLEOTIDE SEQUENCE [LARGE SCALE GENOMIC DNA]</scope>
    <source>
        <strain evidence="5">JCM 19134</strain>
    </source>
</reference>
<dbReference type="InterPro" id="IPR000873">
    <property type="entry name" value="AMP-dep_synth/lig_dom"/>
</dbReference>
<organism evidence="4 5">
    <name type="scientific">Halioxenophilus aromaticivorans</name>
    <dbReference type="NCBI Taxonomy" id="1306992"/>
    <lineage>
        <taxon>Bacteria</taxon>
        <taxon>Pseudomonadati</taxon>
        <taxon>Pseudomonadota</taxon>
        <taxon>Gammaproteobacteria</taxon>
        <taxon>Alteromonadales</taxon>
        <taxon>Alteromonadaceae</taxon>
        <taxon>Halioxenophilus</taxon>
    </lineage>
</organism>
<proteinExistence type="predicted"/>
<evidence type="ECO:0000259" key="3">
    <source>
        <dbReference type="PROSITE" id="PS50075"/>
    </source>
</evidence>
<dbReference type="PROSITE" id="PS00455">
    <property type="entry name" value="AMP_BINDING"/>
    <property type="match status" value="1"/>
</dbReference>
<dbReference type="InterPro" id="IPR001031">
    <property type="entry name" value="Thioesterase"/>
</dbReference>
<dbReference type="SUPFAM" id="SSF53474">
    <property type="entry name" value="alpha/beta-Hydrolases"/>
    <property type="match status" value="1"/>
</dbReference>
<comment type="caution">
    <text evidence="4">The sequence shown here is derived from an EMBL/GenBank/DDBJ whole genome shotgun (WGS) entry which is preliminary data.</text>
</comment>
<evidence type="ECO:0000256" key="1">
    <source>
        <dbReference type="ARBA" id="ARBA00022450"/>
    </source>
</evidence>
<dbReference type="Pfam" id="PF00550">
    <property type="entry name" value="PP-binding"/>
    <property type="match status" value="1"/>
</dbReference>
<dbReference type="InterPro" id="IPR042099">
    <property type="entry name" value="ANL_N_sf"/>
</dbReference>
<name>A0AAV3U8A0_9ALTE</name>
<dbReference type="InterPro" id="IPR029058">
    <property type="entry name" value="AB_hydrolase_fold"/>
</dbReference>
<dbReference type="InterPro" id="IPR036736">
    <property type="entry name" value="ACP-like_sf"/>
</dbReference>
<dbReference type="PROSITE" id="PS50075">
    <property type="entry name" value="CARRIER"/>
    <property type="match status" value="1"/>
</dbReference>
<dbReference type="Gene3D" id="1.10.1200.10">
    <property type="entry name" value="ACP-like"/>
    <property type="match status" value="1"/>
</dbReference>
<dbReference type="InterPro" id="IPR020806">
    <property type="entry name" value="PKS_PP-bd"/>
</dbReference>
<evidence type="ECO:0000256" key="2">
    <source>
        <dbReference type="ARBA" id="ARBA00022553"/>
    </source>
</evidence>
<keyword evidence="1" id="KW-0596">Phosphopantetheine</keyword>
<feature type="domain" description="Carrier" evidence="3">
    <location>
        <begin position="516"/>
        <end position="591"/>
    </location>
</feature>
<dbReference type="AlphaFoldDB" id="A0AAV3U8A0"/>
<dbReference type="PANTHER" id="PTHR45527:SF1">
    <property type="entry name" value="FATTY ACID SYNTHASE"/>
    <property type="match status" value="1"/>
</dbReference>
<dbReference type="GO" id="GO:0005737">
    <property type="term" value="C:cytoplasm"/>
    <property type="evidence" value="ECO:0007669"/>
    <property type="project" value="TreeGrafter"/>
</dbReference>
<dbReference type="Gene3D" id="3.40.50.12780">
    <property type="entry name" value="N-terminal domain of ligase-like"/>
    <property type="match status" value="1"/>
</dbReference>
<dbReference type="GO" id="GO:0044550">
    <property type="term" value="P:secondary metabolite biosynthetic process"/>
    <property type="evidence" value="ECO:0007669"/>
    <property type="project" value="TreeGrafter"/>
</dbReference>
<dbReference type="Gene3D" id="3.40.50.1820">
    <property type="entry name" value="alpha/beta hydrolase"/>
    <property type="match status" value="1"/>
</dbReference>
<protein>
    <recommendedName>
        <fullName evidence="3">Carrier domain-containing protein</fullName>
    </recommendedName>
</protein>